<comment type="similarity">
    <text evidence="1">Belongs to the peptidase S1C family.</text>
</comment>
<dbReference type="PROSITE" id="PS50106">
    <property type="entry name" value="PDZ"/>
    <property type="match status" value="2"/>
</dbReference>
<protein>
    <submittedName>
        <fullName evidence="6">Periplasmic pH-dependent serine endoprotease DegQ</fullName>
        <ecNumber evidence="6">3.4.21.107</ecNumber>
    </submittedName>
</protein>
<dbReference type="InterPro" id="IPR009003">
    <property type="entry name" value="Peptidase_S1_PA"/>
</dbReference>
<feature type="region of interest" description="Disordered" evidence="4">
    <location>
        <begin position="360"/>
        <end position="379"/>
    </location>
</feature>
<dbReference type="EC" id="3.4.21.107" evidence="6"/>
<dbReference type="Proteomes" id="UP000320176">
    <property type="component" value="Unassembled WGS sequence"/>
</dbReference>
<evidence type="ECO:0000313" key="6">
    <source>
        <dbReference type="EMBL" id="TWT94395.1"/>
    </source>
</evidence>
<dbReference type="GO" id="GO:0006515">
    <property type="term" value="P:protein quality control for misfolded or incompletely synthesized proteins"/>
    <property type="evidence" value="ECO:0007669"/>
    <property type="project" value="TreeGrafter"/>
</dbReference>
<proteinExistence type="inferred from homology"/>
<dbReference type="InterPro" id="IPR036034">
    <property type="entry name" value="PDZ_sf"/>
</dbReference>
<accession>A0A5C6A4T0</accession>
<evidence type="ECO:0000256" key="2">
    <source>
        <dbReference type="ARBA" id="ARBA00022670"/>
    </source>
</evidence>
<dbReference type="PROSITE" id="PS51257">
    <property type="entry name" value="PROKAR_LIPOPROTEIN"/>
    <property type="match status" value="1"/>
</dbReference>
<dbReference type="Gene3D" id="2.30.42.10">
    <property type="match status" value="2"/>
</dbReference>
<dbReference type="SMART" id="SM00228">
    <property type="entry name" value="PDZ"/>
    <property type="match status" value="2"/>
</dbReference>
<dbReference type="InterPro" id="IPR001478">
    <property type="entry name" value="PDZ"/>
</dbReference>
<keyword evidence="2 6" id="KW-0645">Protease</keyword>
<reference evidence="6 7" key="1">
    <citation type="submission" date="2019-02" db="EMBL/GenBank/DDBJ databases">
        <title>Deep-cultivation of Planctomycetes and their phenomic and genomic characterization uncovers novel biology.</title>
        <authorList>
            <person name="Wiegand S."/>
            <person name="Jogler M."/>
            <person name="Boedeker C."/>
            <person name="Pinto D."/>
            <person name="Vollmers J."/>
            <person name="Rivas-Marin E."/>
            <person name="Kohn T."/>
            <person name="Peeters S.H."/>
            <person name="Heuer A."/>
            <person name="Rast P."/>
            <person name="Oberbeckmann S."/>
            <person name="Bunk B."/>
            <person name="Jeske O."/>
            <person name="Meyerdierks A."/>
            <person name="Storesund J.E."/>
            <person name="Kallscheuer N."/>
            <person name="Luecker S."/>
            <person name="Lage O.M."/>
            <person name="Pohl T."/>
            <person name="Merkel B.J."/>
            <person name="Hornburger P."/>
            <person name="Mueller R.-W."/>
            <person name="Bruemmer F."/>
            <person name="Labrenz M."/>
            <person name="Spormann A.M."/>
            <person name="Op Den Camp H."/>
            <person name="Overmann J."/>
            <person name="Amann R."/>
            <person name="Jetten M.S.M."/>
            <person name="Mascher T."/>
            <person name="Medema M.H."/>
            <person name="Devos D.P."/>
            <person name="Kaster A.-K."/>
            <person name="Ovreas L."/>
            <person name="Rohde M."/>
            <person name="Galperin M.Y."/>
            <person name="Jogler C."/>
        </authorList>
    </citation>
    <scope>NUCLEOTIDE SEQUENCE [LARGE SCALE GENOMIC DNA]</scope>
    <source>
        <strain evidence="6 7">Pla52n</strain>
    </source>
</reference>
<dbReference type="RefSeq" id="WP_146522269.1">
    <property type="nucleotide sequence ID" value="NZ_CP151726.1"/>
</dbReference>
<evidence type="ECO:0000256" key="4">
    <source>
        <dbReference type="SAM" id="MobiDB-lite"/>
    </source>
</evidence>
<dbReference type="SUPFAM" id="SSF50494">
    <property type="entry name" value="Trypsin-like serine proteases"/>
    <property type="match status" value="1"/>
</dbReference>
<dbReference type="CDD" id="cd06779">
    <property type="entry name" value="cpPDZ_Deg_HtrA-like"/>
    <property type="match status" value="1"/>
</dbReference>
<feature type="domain" description="PDZ" evidence="5">
    <location>
        <begin position="338"/>
        <end position="441"/>
    </location>
</feature>
<keyword evidence="7" id="KW-1185">Reference proteome</keyword>
<dbReference type="Gene3D" id="2.40.10.120">
    <property type="match status" value="1"/>
</dbReference>
<feature type="compositionally biased region" description="Acidic residues" evidence="4">
    <location>
        <begin position="366"/>
        <end position="379"/>
    </location>
</feature>
<dbReference type="Pfam" id="PF13180">
    <property type="entry name" value="PDZ_2"/>
    <property type="match status" value="2"/>
</dbReference>
<organism evidence="6 7">
    <name type="scientific">Stieleria varia</name>
    <dbReference type="NCBI Taxonomy" id="2528005"/>
    <lineage>
        <taxon>Bacteria</taxon>
        <taxon>Pseudomonadati</taxon>
        <taxon>Planctomycetota</taxon>
        <taxon>Planctomycetia</taxon>
        <taxon>Pirellulales</taxon>
        <taxon>Pirellulaceae</taxon>
        <taxon>Stieleria</taxon>
    </lineage>
</organism>
<evidence type="ECO:0000256" key="1">
    <source>
        <dbReference type="ARBA" id="ARBA00010541"/>
    </source>
</evidence>
<name>A0A5C6A4T0_9BACT</name>
<sequence length="684" mass="73053">MNRIVKPLRIALAFTCVIFACQFIVLSIAQSADPQTLRVAMARAVRDAANEVLPSIVTIEIVNASDVTSQDDQSELEKDAPTCGFIVDDRGYVVCSDIVLRRPSASVLVVLPDGSRHAAKVVSRDWHRNLVLLKITTDKELTALTLPAELDLTIGSTVVATGRYGPSQSPLVSSGILSAVERLDGIALQTDARVSPSFYGGVLVDLYGKPIGVLIPAVAEGGAPDATSWYDSGIAFAVPTDVLKRKLDRMIDGTDIRKGLIGIVPKTNDPYKNGTELAAVRTRSPAENAGLKSGDVIVAIDGTPVKRFQEIRQVLGRFDAGEVIKIQYRRDKTESDVEVTLAETIPPLQPQRLGVLVSETTPADSPENDPPENDSSDSEDAVADIVIDDVVPGSAADGKLQTGDTLVKLDDAEINDLNTLRRKLISAEPKKEVTLTISRQGSEQQVTIVPTSIAGKAFAETLPMWKPAEKPVEDADKKPAWEITPMKLPDVSNVAAVLAPKENADAGPDRLGLLIVLSAPGDGSPEESLKAWMDIAASQGVVICIVTPAEENRWQPQEIDVVSRMAMAVLKRHPIAESAVGIATPGAIAGGEASAADAMALAVAMSDSRTFFGVAVSAKTRPPAVRLRENEPDRSLQLLLPIESDDELPSWGAALSKAGYPIVQGGITCDRTDLLRWIRLLQTI</sequence>
<feature type="domain" description="PDZ" evidence="5">
    <location>
        <begin position="250"/>
        <end position="332"/>
    </location>
</feature>
<evidence type="ECO:0000256" key="3">
    <source>
        <dbReference type="ARBA" id="ARBA00022801"/>
    </source>
</evidence>
<dbReference type="AlphaFoldDB" id="A0A5C6A4T0"/>
<keyword evidence="3 6" id="KW-0378">Hydrolase</keyword>
<dbReference type="GO" id="GO:0042597">
    <property type="term" value="C:periplasmic space"/>
    <property type="evidence" value="ECO:0007669"/>
    <property type="project" value="TreeGrafter"/>
</dbReference>
<dbReference type="InterPro" id="IPR001940">
    <property type="entry name" value="Peptidase_S1C"/>
</dbReference>
<evidence type="ECO:0000259" key="5">
    <source>
        <dbReference type="PROSITE" id="PS50106"/>
    </source>
</evidence>
<dbReference type="Pfam" id="PF13365">
    <property type="entry name" value="Trypsin_2"/>
    <property type="match status" value="1"/>
</dbReference>
<dbReference type="SUPFAM" id="SSF50156">
    <property type="entry name" value="PDZ domain-like"/>
    <property type="match status" value="2"/>
</dbReference>
<evidence type="ECO:0000313" key="7">
    <source>
        <dbReference type="Proteomes" id="UP000320176"/>
    </source>
</evidence>
<comment type="caution">
    <text evidence="6">The sequence shown here is derived from an EMBL/GenBank/DDBJ whole genome shotgun (WGS) entry which is preliminary data.</text>
</comment>
<gene>
    <name evidence="6" type="primary">degQ_2</name>
    <name evidence="6" type="ORF">Pla52n_52160</name>
</gene>
<dbReference type="OrthoDB" id="248175at2"/>
<dbReference type="EMBL" id="SJPN01000007">
    <property type="protein sequence ID" value="TWT94395.1"/>
    <property type="molecule type" value="Genomic_DNA"/>
</dbReference>
<dbReference type="PRINTS" id="PR00834">
    <property type="entry name" value="PROTEASES2C"/>
</dbReference>
<dbReference type="GO" id="GO:0004252">
    <property type="term" value="F:serine-type endopeptidase activity"/>
    <property type="evidence" value="ECO:0007669"/>
    <property type="project" value="InterPro"/>
</dbReference>
<dbReference type="PANTHER" id="PTHR22939:SF129">
    <property type="entry name" value="SERINE PROTEASE HTRA2, MITOCHONDRIAL"/>
    <property type="match status" value="1"/>
</dbReference>
<dbReference type="PANTHER" id="PTHR22939">
    <property type="entry name" value="SERINE PROTEASE FAMILY S1C HTRA-RELATED"/>
    <property type="match status" value="1"/>
</dbReference>